<feature type="binding site" evidence="13">
    <location>
        <position position="119"/>
    </location>
    <ligand>
        <name>substrate</name>
    </ligand>
</feature>
<dbReference type="PANTHER" id="PTHR43069:SF2">
    <property type="entry name" value="FUMARYLACETOACETASE"/>
    <property type="match status" value="1"/>
</dbReference>
<dbReference type="GO" id="GO:1902000">
    <property type="term" value="P:homogentisate catabolic process"/>
    <property type="evidence" value="ECO:0007669"/>
    <property type="project" value="TreeGrafter"/>
</dbReference>
<dbReference type="RefSeq" id="WP_112378503.1">
    <property type="nucleotide sequence ID" value="NZ_CP030104.1"/>
</dbReference>
<evidence type="ECO:0000256" key="2">
    <source>
        <dbReference type="ARBA" id="ARBA00001946"/>
    </source>
</evidence>
<proteinExistence type="inferred from homology"/>
<dbReference type="KEGG" id="spon:HME9304_02091"/>
<evidence type="ECO:0000256" key="8">
    <source>
        <dbReference type="ARBA" id="ARBA00022837"/>
    </source>
</evidence>
<feature type="binding site" evidence="14">
    <location>
        <position position="244"/>
    </location>
    <ligand>
        <name>Mg(2+)</name>
        <dbReference type="ChEBI" id="CHEBI:18420"/>
    </ligand>
</feature>
<dbReference type="InterPro" id="IPR036663">
    <property type="entry name" value="Fumarylacetoacetase_C_sf"/>
</dbReference>
<feature type="binding site" evidence="14">
    <location>
        <position position="190"/>
    </location>
    <ligand>
        <name>Ca(2+)</name>
        <dbReference type="ChEBI" id="CHEBI:29108"/>
    </ligand>
</feature>
<feature type="binding site" evidence="13">
    <location>
        <position position="133"/>
    </location>
    <ligand>
        <name>substrate</name>
    </ligand>
</feature>
<feature type="binding site" evidence="13">
    <location>
        <position position="231"/>
    </location>
    <ligand>
        <name>substrate</name>
    </ligand>
</feature>
<dbReference type="GO" id="GO:0046872">
    <property type="term" value="F:metal ion binding"/>
    <property type="evidence" value="ECO:0007669"/>
    <property type="project" value="UniProtKB-KW"/>
</dbReference>
<name>A0A2Z4LTK8_9FLAO</name>
<dbReference type="InterPro" id="IPR011234">
    <property type="entry name" value="Fumarylacetoacetase-like_C"/>
</dbReference>
<dbReference type="GO" id="GO:0004334">
    <property type="term" value="F:fumarylacetoacetase activity"/>
    <property type="evidence" value="ECO:0007669"/>
    <property type="project" value="UniProtKB-EC"/>
</dbReference>
<evidence type="ECO:0000256" key="5">
    <source>
        <dbReference type="ARBA" id="ARBA00012094"/>
    </source>
</evidence>
<reference evidence="17 18" key="1">
    <citation type="submission" date="2018-06" db="EMBL/GenBank/DDBJ databases">
        <title>Spongiibacterium sp. HME9304 Genome sequencing and assembly.</title>
        <authorList>
            <person name="Kang H."/>
            <person name="Kim H."/>
            <person name="Joh K."/>
        </authorList>
    </citation>
    <scope>NUCLEOTIDE SEQUENCE [LARGE SCALE GENOMIC DNA]</scope>
    <source>
        <strain evidence="17 18">HME9304</strain>
    </source>
</reference>
<evidence type="ECO:0000259" key="15">
    <source>
        <dbReference type="Pfam" id="PF01557"/>
    </source>
</evidence>
<evidence type="ECO:0000256" key="12">
    <source>
        <dbReference type="PIRSR" id="PIRSR605959-1"/>
    </source>
</evidence>
<keyword evidence="8 14" id="KW-0106">Calcium</keyword>
<dbReference type="OrthoDB" id="3766879at2"/>
<dbReference type="AlphaFoldDB" id="A0A2Z4LTK8"/>
<feature type="binding site" evidence="13">
    <location>
        <position position="340"/>
    </location>
    <ligand>
        <name>substrate</name>
    </ligand>
</feature>
<dbReference type="Gene3D" id="2.30.30.230">
    <property type="entry name" value="Fumarylacetoacetase, N-terminal domain"/>
    <property type="match status" value="1"/>
</dbReference>
<dbReference type="EC" id="3.7.1.2" evidence="5"/>
<dbReference type="Pfam" id="PF01557">
    <property type="entry name" value="FAA_hydrolase"/>
    <property type="match status" value="1"/>
</dbReference>
<dbReference type="Pfam" id="PF09298">
    <property type="entry name" value="FAA_hydrolase_N"/>
    <property type="match status" value="1"/>
</dbReference>
<evidence type="ECO:0000256" key="14">
    <source>
        <dbReference type="PIRSR" id="PIRSR605959-3"/>
    </source>
</evidence>
<keyword evidence="11" id="KW-0585">Phenylalanine catabolism</keyword>
<comment type="pathway">
    <text evidence="3">Amino-acid degradation; L-phenylalanine degradation; acetoacetate and fumarate from L-phenylalanine: step 6/6.</text>
</comment>
<feature type="binding site" evidence="14">
    <location>
        <position position="117"/>
    </location>
    <ligand>
        <name>Ca(2+)</name>
        <dbReference type="ChEBI" id="CHEBI:29108"/>
    </ligand>
</feature>
<keyword evidence="18" id="KW-1185">Reference proteome</keyword>
<gene>
    <name evidence="17" type="primary">fahA</name>
    <name evidence="17" type="ORF">HME9304_02091</name>
</gene>
<evidence type="ECO:0000313" key="17">
    <source>
        <dbReference type="EMBL" id="AWX45082.1"/>
    </source>
</evidence>
<feature type="domain" description="Fumarylacetoacetase-like C-terminal" evidence="15">
    <location>
        <begin position="116"/>
        <end position="384"/>
    </location>
</feature>
<dbReference type="GO" id="GO:0006572">
    <property type="term" value="P:L-tyrosine catabolic process"/>
    <property type="evidence" value="ECO:0007669"/>
    <property type="project" value="UniProtKB-KW"/>
</dbReference>
<feature type="domain" description="Fumarylacetoacetase N-terminal" evidence="16">
    <location>
        <begin position="14"/>
        <end position="109"/>
    </location>
</feature>
<keyword evidence="10" id="KW-0828">Tyrosine catabolism</keyword>
<evidence type="ECO:0000256" key="6">
    <source>
        <dbReference type="ARBA" id="ARBA00022723"/>
    </source>
</evidence>
<evidence type="ECO:0000256" key="4">
    <source>
        <dbReference type="ARBA" id="ARBA00010211"/>
    </source>
</evidence>
<comment type="cofactor">
    <cofactor evidence="1 14">
        <name>Ca(2+)</name>
        <dbReference type="ChEBI" id="CHEBI:29108"/>
    </cofactor>
</comment>
<dbReference type="GO" id="GO:0006559">
    <property type="term" value="P:L-phenylalanine catabolic process"/>
    <property type="evidence" value="ECO:0007669"/>
    <property type="project" value="UniProtKB-UniPathway"/>
</dbReference>
<dbReference type="SUPFAM" id="SSF63433">
    <property type="entry name" value="Fumarylacetoacetate hydrolase, FAH, N-terminal domain"/>
    <property type="match status" value="1"/>
</dbReference>
<comment type="similarity">
    <text evidence="4">Belongs to the FAH family.</text>
</comment>
<dbReference type="InterPro" id="IPR036462">
    <property type="entry name" value="Fumarylacetoacetase_N_sf"/>
</dbReference>
<dbReference type="PANTHER" id="PTHR43069">
    <property type="entry name" value="FUMARYLACETOACETASE"/>
    <property type="match status" value="1"/>
</dbReference>
<evidence type="ECO:0000313" key="18">
    <source>
        <dbReference type="Proteomes" id="UP000248536"/>
    </source>
</evidence>
<dbReference type="FunFam" id="3.90.850.10:FF:000004">
    <property type="entry name" value="Fumarylacetoacetase"/>
    <property type="match status" value="1"/>
</dbReference>
<feature type="active site" description="Proton acceptor" evidence="12">
    <location>
        <position position="124"/>
    </location>
</feature>
<keyword evidence="9 14" id="KW-0460">Magnesium</keyword>
<sequence length="406" mass="45128">MIINIPENSDFSIHNIPFGIFSTVDRTPRAGIAIGDHILDLAAVAELDVFDFNTAVLEKDTLNDFIALGKSITKKVRVDIQHWLKDDDSVLAGKPELFVPQSKANMHMPVAIGDYTDFYSSIEHATNVGKMFRDPENALLPNWKHIPVGYHGRASSIVVSGESIHRPKGQVLPKDASSPVFQASARLDFELEMGFITGKSTEVGESIATNDAEDYIFGMVLLNDWSARDIQKWEYVPLGPFLAKNFASHISPWVVTLEAFEPFRVSGPQQEPKVLPYLEYEGQKNYDIQLKVGITPEGSDEKTVCHSNFKYMYWNMVQQLAHHTINGCNINVGDLYGSGTISGKDENSYGSMLELAWMGTKPIKMNDGTERKFINDGDTVTMRGYSEKDGVRVGFGEVSAKILPAK</sequence>
<evidence type="ECO:0000256" key="10">
    <source>
        <dbReference type="ARBA" id="ARBA00022878"/>
    </source>
</evidence>
<dbReference type="InterPro" id="IPR005959">
    <property type="entry name" value="Fumarylacetoacetase"/>
</dbReference>
<dbReference type="InterPro" id="IPR015377">
    <property type="entry name" value="Fumarylacetoacetase_N"/>
</dbReference>
<dbReference type="Proteomes" id="UP000248536">
    <property type="component" value="Chromosome"/>
</dbReference>
<feature type="binding site" evidence="13">
    <location>
        <position position="235"/>
    </location>
    <ligand>
        <name>substrate</name>
    </ligand>
</feature>
<organism evidence="17 18">
    <name type="scientific">Flagellimonas maritima</name>
    <dbReference type="NCBI Taxonomy" id="1383885"/>
    <lineage>
        <taxon>Bacteria</taxon>
        <taxon>Pseudomonadati</taxon>
        <taxon>Bacteroidota</taxon>
        <taxon>Flavobacteriia</taxon>
        <taxon>Flavobacteriales</taxon>
        <taxon>Flavobacteriaceae</taxon>
        <taxon>Flagellimonas</taxon>
    </lineage>
</organism>
<dbReference type="Gene3D" id="3.90.850.10">
    <property type="entry name" value="Fumarylacetoacetase-like, C-terminal domain"/>
    <property type="match status" value="1"/>
</dbReference>
<comment type="cofactor">
    <cofactor evidence="2 14">
        <name>Mg(2+)</name>
        <dbReference type="ChEBI" id="CHEBI:18420"/>
    </cofactor>
</comment>
<evidence type="ECO:0000256" key="11">
    <source>
        <dbReference type="ARBA" id="ARBA00023232"/>
    </source>
</evidence>
<protein>
    <recommendedName>
        <fullName evidence="5">fumarylacetoacetase</fullName>
        <ecNumber evidence="5">3.7.1.2</ecNumber>
    </recommendedName>
</protein>
<feature type="binding site" evidence="14">
    <location>
        <position position="248"/>
    </location>
    <ligand>
        <name>Mg(2+)</name>
        <dbReference type="ChEBI" id="CHEBI:18420"/>
    </ligand>
</feature>
<accession>A0A2Z4LTK8</accession>
<evidence type="ECO:0000256" key="7">
    <source>
        <dbReference type="ARBA" id="ARBA00022801"/>
    </source>
</evidence>
<evidence type="ECO:0000256" key="1">
    <source>
        <dbReference type="ARBA" id="ARBA00001913"/>
    </source>
</evidence>
<evidence type="ECO:0000256" key="9">
    <source>
        <dbReference type="ARBA" id="ARBA00022842"/>
    </source>
</evidence>
<keyword evidence="7 17" id="KW-0378">Hydrolase</keyword>
<dbReference type="NCBIfam" id="TIGR01266">
    <property type="entry name" value="fum_ac_acetase"/>
    <property type="match status" value="1"/>
</dbReference>
<feature type="binding site" evidence="14">
    <location>
        <position position="224"/>
    </location>
    <ligand>
        <name>Mg(2+)</name>
        <dbReference type="ChEBI" id="CHEBI:18420"/>
    </ligand>
</feature>
<dbReference type="UniPathway" id="UPA00139">
    <property type="reaction ID" value="UER00341"/>
</dbReference>
<evidence type="ECO:0000259" key="16">
    <source>
        <dbReference type="Pfam" id="PF09298"/>
    </source>
</evidence>
<evidence type="ECO:0000256" key="13">
    <source>
        <dbReference type="PIRSR" id="PIRSR605959-2"/>
    </source>
</evidence>
<dbReference type="SUPFAM" id="SSF56529">
    <property type="entry name" value="FAH"/>
    <property type="match status" value="1"/>
</dbReference>
<keyword evidence="6 14" id="KW-0479">Metal-binding</keyword>
<dbReference type="EMBL" id="CP030104">
    <property type="protein sequence ID" value="AWX45082.1"/>
    <property type="molecule type" value="Genomic_DNA"/>
</dbReference>
<feature type="binding site" evidence="14">
    <location>
        <position position="192"/>
    </location>
    <ligand>
        <name>Ca(2+)</name>
        <dbReference type="ChEBI" id="CHEBI:29108"/>
    </ligand>
</feature>
<feature type="binding site" evidence="14">
    <location>
        <position position="224"/>
    </location>
    <ligand>
        <name>Ca(2+)</name>
        <dbReference type="ChEBI" id="CHEBI:29108"/>
    </ligand>
</feature>
<evidence type="ECO:0000256" key="3">
    <source>
        <dbReference type="ARBA" id="ARBA00004782"/>
    </source>
</evidence>